<reference evidence="1" key="1">
    <citation type="submission" date="2020-03" db="EMBL/GenBank/DDBJ databases">
        <title>The deep terrestrial virosphere.</title>
        <authorList>
            <person name="Holmfeldt K."/>
            <person name="Nilsson E."/>
            <person name="Simone D."/>
            <person name="Lopez-Fernandez M."/>
            <person name="Wu X."/>
            <person name="de Brujin I."/>
            <person name="Lundin D."/>
            <person name="Andersson A."/>
            <person name="Bertilsson S."/>
            <person name="Dopson M."/>
        </authorList>
    </citation>
    <scope>NUCLEOTIDE SEQUENCE</scope>
    <source>
        <strain evidence="3">MM415A00210</strain>
        <strain evidence="2">MM415B00644</strain>
        <strain evidence="1">TM448A01239</strain>
        <strain evidence="4">TM448B01912</strain>
    </source>
</reference>
<dbReference type="AlphaFoldDB" id="A0A6H1ZPM3"/>
<organism evidence="1">
    <name type="scientific">viral metagenome</name>
    <dbReference type="NCBI Taxonomy" id="1070528"/>
    <lineage>
        <taxon>unclassified sequences</taxon>
        <taxon>metagenomes</taxon>
        <taxon>organismal metagenomes</taxon>
    </lineage>
</organism>
<evidence type="ECO:0000313" key="1">
    <source>
        <dbReference type="EMBL" id="QJA49150.1"/>
    </source>
</evidence>
<evidence type="ECO:0000313" key="4">
    <source>
        <dbReference type="EMBL" id="QJI00293.1"/>
    </source>
</evidence>
<name>A0A6H1ZPM3_9ZZZZ</name>
<evidence type="ECO:0000313" key="2">
    <source>
        <dbReference type="EMBL" id="QJA63222.1"/>
    </source>
</evidence>
<dbReference type="EMBL" id="MT141492">
    <property type="protein sequence ID" value="QJA63222.1"/>
    <property type="molecule type" value="Genomic_DNA"/>
</dbReference>
<gene>
    <name evidence="3" type="ORF">MM415A00210_0034</name>
    <name evidence="2" type="ORF">MM415B00644_0047</name>
    <name evidence="1" type="ORF">TM448A01239_0010</name>
    <name evidence="4" type="ORF">TM448B01912_0015</name>
</gene>
<dbReference type="EMBL" id="MT142527">
    <property type="protein sequence ID" value="QJA84309.1"/>
    <property type="molecule type" value="Genomic_DNA"/>
</dbReference>
<evidence type="ECO:0000313" key="3">
    <source>
        <dbReference type="EMBL" id="QJA84309.1"/>
    </source>
</evidence>
<dbReference type="EMBL" id="MT144120">
    <property type="protein sequence ID" value="QJA49150.1"/>
    <property type="molecule type" value="Genomic_DNA"/>
</dbReference>
<proteinExistence type="predicted"/>
<sequence>MFKRLGVLVIILTLMYSYAAFADMSDKATLGGQDSSGNYSWRVDTNHNLIPGTTSQNDIGSSTHMPGNITISGNMTFQTNLLVTGVSNGGATDVETGTTILPASYILARVFVTTRNLTVSDGKAGQLITLVGATDSDTGTLTILADTKTGWSSIAVDAVNDLVTLLYIDDTYGWVVAGTNSVTVTQ</sequence>
<accession>A0A6H1ZPM3</accession>
<dbReference type="EMBL" id="MT144841">
    <property type="protein sequence ID" value="QJI00293.1"/>
    <property type="molecule type" value="Genomic_DNA"/>
</dbReference>
<protein>
    <submittedName>
        <fullName evidence="1">Uncharacterized protein</fullName>
    </submittedName>
</protein>